<dbReference type="Proteomes" id="UP000000849">
    <property type="component" value="Chromosome"/>
</dbReference>
<organism evidence="1 2">
    <name type="scientific">Cellulomonas flavigena (strain ATCC 482 / DSM 20109 / BCRC 11376 / JCM 18109 / NBRC 3775 / NCIMB 8073 / NRS 134)</name>
    <dbReference type="NCBI Taxonomy" id="446466"/>
    <lineage>
        <taxon>Bacteria</taxon>
        <taxon>Bacillati</taxon>
        <taxon>Actinomycetota</taxon>
        <taxon>Actinomycetes</taxon>
        <taxon>Micrococcales</taxon>
        <taxon>Cellulomonadaceae</taxon>
        <taxon>Cellulomonas</taxon>
    </lineage>
</organism>
<dbReference type="EMBL" id="CP001964">
    <property type="protein sequence ID" value="ADG76509.1"/>
    <property type="molecule type" value="Genomic_DNA"/>
</dbReference>
<dbReference type="AlphaFoldDB" id="D5UE33"/>
<evidence type="ECO:0000313" key="2">
    <source>
        <dbReference type="Proteomes" id="UP000000849"/>
    </source>
</evidence>
<dbReference type="HOGENOM" id="CLU_3005735_0_0_11"/>
<gene>
    <name evidence="1" type="ordered locus">Cfla_3638</name>
</gene>
<accession>D5UE33</accession>
<protein>
    <submittedName>
        <fullName evidence="1">Uncharacterized protein</fullName>
    </submittedName>
</protein>
<keyword evidence="2" id="KW-1185">Reference proteome</keyword>
<dbReference type="KEGG" id="cfl:Cfla_3638"/>
<name>D5UE33_CELFN</name>
<sequence length="56" mass="6095">MTGARLTLAERAGIDNGTTPFEFVTNNARAAEFFESRVRALGLRGFVRVQPWAGAP</sequence>
<evidence type="ECO:0000313" key="1">
    <source>
        <dbReference type="EMBL" id="ADG76509.1"/>
    </source>
</evidence>
<dbReference type="RefSeq" id="WP_013118837.1">
    <property type="nucleotide sequence ID" value="NC_014151.1"/>
</dbReference>
<proteinExistence type="predicted"/>
<reference evidence="1 2" key="1">
    <citation type="journal article" date="2010" name="Stand. Genomic Sci.">
        <title>Complete genome sequence of Cellulomonas flavigena type strain (134).</title>
        <authorList>
            <person name="Abt B."/>
            <person name="Foster B."/>
            <person name="Lapidus A."/>
            <person name="Clum A."/>
            <person name="Sun H."/>
            <person name="Pukall R."/>
            <person name="Lucas S."/>
            <person name="Glavina Del Rio T."/>
            <person name="Nolan M."/>
            <person name="Tice H."/>
            <person name="Cheng J.F."/>
            <person name="Pitluck S."/>
            <person name="Liolios K."/>
            <person name="Ivanova N."/>
            <person name="Mavromatis K."/>
            <person name="Ovchinnikova G."/>
            <person name="Pati A."/>
            <person name="Goodwin L."/>
            <person name="Chen A."/>
            <person name="Palaniappan K."/>
            <person name="Land M."/>
            <person name="Hauser L."/>
            <person name="Chang Y.J."/>
            <person name="Jeffries C.D."/>
            <person name="Rohde M."/>
            <person name="Goker M."/>
            <person name="Woyke T."/>
            <person name="Bristow J."/>
            <person name="Eisen J.A."/>
            <person name="Markowitz V."/>
            <person name="Hugenholtz P."/>
            <person name="Kyrpides N.C."/>
            <person name="Klenk H.P."/>
        </authorList>
    </citation>
    <scope>NUCLEOTIDE SEQUENCE [LARGE SCALE GENOMIC DNA]</scope>
    <source>
        <strain evidence="2">ATCC 482 / DSM 20109 / BCRC 11376 / JCM 18109 / NBRC 3775 / NCIMB 8073 / NRS 134</strain>
    </source>
</reference>